<keyword evidence="2 3" id="KW-0378">Hydrolase</keyword>
<dbReference type="InterPro" id="IPR019826">
    <property type="entry name" value="Carboxylesterase_B_AS"/>
</dbReference>
<organism evidence="6 7">
    <name type="scientific">Amycolatopsis suaedae</name>
    <dbReference type="NCBI Taxonomy" id="2510978"/>
    <lineage>
        <taxon>Bacteria</taxon>
        <taxon>Bacillati</taxon>
        <taxon>Actinomycetota</taxon>
        <taxon>Actinomycetes</taxon>
        <taxon>Pseudonocardiales</taxon>
        <taxon>Pseudonocardiaceae</taxon>
        <taxon>Amycolatopsis</taxon>
    </lineage>
</organism>
<feature type="chain" id="PRO_5021036725" description="Carboxylic ester hydrolase" evidence="3">
    <location>
        <begin position="25"/>
        <end position="526"/>
    </location>
</feature>
<evidence type="ECO:0000313" key="7">
    <source>
        <dbReference type="Proteomes" id="UP000292003"/>
    </source>
</evidence>
<dbReference type="InterPro" id="IPR002018">
    <property type="entry name" value="CarbesteraseB"/>
</dbReference>
<comment type="caution">
    <text evidence="6">The sequence shown here is derived from an EMBL/GenBank/DDBJ whole genome shotgun (WGS) entry which is preliminary data.</text>
</comment>
<protein>
    <recommendedName>
        <fullName evidence="3">Carboxylic ester hydrolase</fullName>
        <ecNumber evidence="3">3.1.1.-</ecNumber>
    </recommendedName>
</protein>
<feature type="region of interest" description="Disordered" evidence="4">
    <location>
        <begin position="72"/>
        <end position="95"/>
    </location>
</feature>
<dbReference type="Proteomes" id="UP000292003">
    <property type="component" value="Unassembled WGS sequence"/>
</dbReference>
<dbReference type="GO" id="GO:0016787">
    <property type="term" value="F:hydrolase activity"/>
    <property type="evidence" value="ECO:0007669"/>
    <property type="project" value="UniProtKB-KW"/>
</dbReference>
<feature type="domain" description="Carboxylesterase type B" evidence="5">
    <location>
        <begin position="29"/>
        <end position="498"/>
    </location>
</feature>
<accession>A0A4Q7J268</accession>
<dbReference type="Gene3D" id="3.40.50.1820">
    <property type="entry name" value="alpha/beta hydrolase"/>
    <property type="match status" value="1"/>
</dbReference>
<dbReference type="SUPFAM" id="SSF53474">
    <property type="entry name" value="alpha/beta-Hydrolases"/>
    <property type="match status" value="1"/>
</dbReference>
<dbReference type="PROSITE" id="PS00122">
    <property type="entry name" value="CARBOXYLESTERASE_B_1"/>
    <property type="match status" value="1"/>
</dbReference>
<name>A0A4Q7J268_9PSEU</name>
<dbReference type="Pfam" id="PF00135">
    <property type="entry name" value="COesterase"/>
    <property type="match status" value="1"/>
</dbReference>
<evidence type="ECO:0000256" key="2">
    <source>
        <dbReference type="ARBA" id="ARBA00022801"/>
    </source>
</evidence>
<evidence type="ECO:0000256" key="1">
    <source>
        <dbReference type="ARBA" id="ARBA00005964"/>
    </source>
</evidence>
<keyword evidence="3" id="KW-0732">Signal</keyword>
<dbReference type="OrthoDB" id="4308422at2"/>
<evidence type="ECO:0000256" key="4">
    <source>
        <dbReference type="SAM" id="MobiDB-lite"/>
    </source>
</evidence>
<evidence type="ECO:0000259" key="5">
    <source>
        <dbReference type="Pfam" id="PF00135"/>
    </source>
</evidence>
<dbReference type="PANTHER" id="PTHR11559">
    <property type="entry name" value="CARBOXYLESTERASE"/>
    <property type="match status" value="1"/>
</dbReference>
<evidence type="ECO:0000313" key="6">
    <source>
        <dbReference type="EMBL" id="RZQ60838.1"/>
    </source>
</evidence>
<dbReference type="EMBL" id="SFCC01000015">
    <property type="protein sequence ID" value="RZQ60838.1"/>
    <property type="molecule type" value="Genomic_DNA"/>
</dbReference>
<keyword evidence="7" id="KW-1185">Reference proteome</keyword>
<dbReference type="AlphaFoldDB" id="A0A4Q7J268"/>
<gene>
    <name evidence="6" type="ORF">EWH70_27440</name>
</gene>
<evidence type="ECO:0000256" key="3">
    <source>
        <dbReference type="RuleBase" id="RU361235"/>
    </source>
</evidence>
<dbReference type="InterPro" id="IPR050309">
    <property type="entry name" value="Type-B_Carboxylest/Lipase"/>
</dbReference>
<dbReference type="RefSeq" id="WP_130478411.1">
    <property type="nucleotide sequence ID" value="NZ_SFCC01000015.1"/>
</dbReference>
<feature type="signal peptide" evidence="3">
    <location>
        <begin position="1"/>
        <end position="24"/>
    </location>
</feature>
<proteinExistence type="inferred from homology"/>
<comment type="similarity">
    <text evidence="1 3">Belongs to the type-B carboxylesterase/lipase family.</text>
</comment>
<reference evidence="6 7" key="1">
    <citation type="submission" date="2019-02" db="EMBL/GenBank/DDBJ databases">
        <title>Draft genome sequence of Amycolatopsis sp. 8-3EHSu isolated from roots of Suaeda maritima.</title>
        <authorList>
            <person name="Duangmal K."/>
            <person name="Chantavorakit T."/>
        </authorList>
    </citation>
    <scope>NUCLEOTIDE SEQUENCE [LARGE SCALE GENOMIC DNA]</scope>
    <source>
        <strain evidence="6 7">8-3EHSu</strain>
    </source>
</reference>
<dbReference type="InterPro" id="IPR029058">
    <property type="entry name" value="AB_hydrolase_fold"/>
</dbReference>
<dbReference type="EC" id="3.1.1.-" evidence="3"/>
<sequence length="526" mass="56198">MTRWQWCVPLALVAVLAASGTSQAAIPDDAVVRTEAGAVRGTVTEDARVFQGIPYAAPPVGALRWREPKPAPHWSGVRDATRPGPPCPQGPGEIPGGSTNEDCLYLNVTTPSAGAAKPRPVVVWVHGGGFYMGAGSNYDAHRLAARGDVVVVTINYRLGIFGFFGHPGLPGSGTFGLSDQQAALAWVRRNAAAFGGDPGNVTVAGQSAGAISNCAHLTAPSSRGLFDKAVLQSGSCETSWLRNFDYRGQPADAIYEPLPSLRDQGSRVAAELGCTGADAVACLRELPVGALMPKLQKFIQPAYGTAILPVNPADAVRAGRVHRVPVLSGSTRDETTQSTALYDKGKPMGEETYRAVLGDTFGDRLPQVEAEYPRQSFDSAALAWSAITTDRKWACTQYGTSLHLARRVPVYQYEFADPDAPLLSPLPPGMPMGAQHASDLWSLFDLRGIPPKFTPEQQRLSDQMIAYWANFAATGDPGNAEGPRWPRFDPADRQPYVQSLAPGAGGVRPVDLPAQDHCRFWAGFER</sequence>